<protein>
    <recommendedName>
        <fullName evidence="5">Sugar kinase</fullName>
    </recommendedName>
</protein>
<name>A0ABW0YUN6_9ACTN</name>
<evidence type="ECO:0000256" key="2">
    <source>
        <dbReference type="SAM" id="Phobius"/>
    </source>
</evidence>
<sequence>MSATTDHGPATTAPPAAPAPGGGRRHRWLKPVIAFLLIAIPVGYLYISAMQSRAGSAPKREEAARTGPEEGWPSRVQRRIYEVAPPGRSEDVSHFEVNAWKSSSLYLRFTTDRKGLKTFLKRVGTTAAELRTGEVPIDQEQAAVVGWKIGSGEHWAGETLSHDKPRPTLEIAVNTDNPDYPQVFVVSTATP</sequence>
<dbReference type="Proteomes" id="UP001596083">
    <property type="component" value="Unassembled WGS sequence"/>
</dbReference>
<proteinExistence type="predicted"/>
<evidence type="ECO:0000313" key="3">
    <source>
        <dbReference type="EMBL" id="MFC5719218.1"/>
    </source>
</evidence>
<keyword evidence="2" id="KW-0472">Membrane</keyword>
<evidence type="ECO:0000256" key="1">
    <source>
        <dbReference type="SAM" id="MobiDB-lite"/>
    </source>
</evidence>
<organism evidence="3 4">
    <name type="scientific">Streptomyces gamaensis</name>
    <dbReference type="NCBI Taxonomy" id="1763542"/>
    <lineage>
        <taxon>Bacteria</taxon>
        <taxon>Bacillati</taxon>
        <taxon>Actinomycetota</taxon>
        <taxon>Actinomycetes</taxon>
        <taxon>Kitasatosporales</taxon>
        <taxon>Streptomycetaceae</taxon>
        <taxon>Streptomyces</taxon>
    </lineage>
</organism>
<accession>A0ABW0YUN6</accession>
<keyword evidence="4" id="KW-1185">Reference proteome</keyword>
<keyword evidence="2" id="KW-1133">Transmembrane helix</keyword>
<gene>
    <name evidence="3" type="ORF">ACFP1Z_03330</name>
</gene>
<feature type="region of interest" description="Disordered" evidence="1">
    <location>
        <begin position="1"/>
        <end position="23"/>
    </location>
</feature>
<comment type="caution">
    <text evidence="3">The sequence shown here is derived from an EMBL/GenBank/DDBJ whole genome shotgun (WGS) entry which is preliminary data.</text>
</comment>
<dbReference type="RefSeq" id="WP_390314236.1">
    <property type="nucleotide sequence ID" value="NZ_JBHSPB010000002.1"/>
</dbReference>
<keyword evidence="2" id="KW-0812">Transmembrane</keyword>
<evidence type="ECO:0000313" key="4">
    <source>
        <dbReference type="Proteomes" id="UP001596083"/>
    </source>
</evidence>
<dbReference type="EMBL" id="JBHSPB010000002">
    <property type="protein sequence ID" value="MFC5719218.1"/>
    <property type="molecule type" value="Genomic_DNA"/>
</dbReference>
<reference evidence="4" key="1">
    <citation type="journal article" date="2019" name="Int. J. Syst. Evol. Microbiol.">
        <title>The Global Catalogue of Microorganisms (GCM) 10K type strain sequencing project: providing services to taxonomists for standard genome sequencing and annotation.</title>
        <authorList>
            <consortium name="The Broad Institute Genomics Platform"/>
            <consortium name="The Broad Institute Genome Sequencing Center for Infectious Disease"/>
            <person name="Wu L."/>
            <person name="Ma J."/>
        </authorList>
    </citation>
    <scope>NUCLEOTIDE SEQUENCE [LARGE SCALE GENOMIC DNA]</scope>
    <source>
        <strain evidence="4">CGMCC 4.7304</strain>
    </source>
</reference>
<evidence type="ECO:0008006" key="5">
    <source>
        <dbReference type="Google" id="ProtNLM"/>
    </source>
</evidence>
<feature type="transmembrane region" description="Helical" evidence="2">
    <location>
        <begin position="28"/>
        <end position="47"/>
    </location>
</feature>